<dbReference type="InterPro" id="IPR051264">
    <property type="entry name" value="FAD-oxidored/transferase_4"/>
</dbReference>
<dbReference type="SUPFAM" id="SSF55103">
    <property type="entry name" value="FAD-linked oxidases, C-terminal domain"/>
    <property type="match status" value="1"/>
</dbReference>
<dbReference type="InterPro" id="IPR016166">
    <property type="entry name" value="FAD-bd_PCMH"/>
</dbReference>
<dbReference type="Proteomes" id="UP000244081">
    <property type="component" value="Unassembled WGS sequence"/>
</dbReference>
<dbReference type="SUPFAM" id="SSF56176">
    <property type="entry name" value="FAD-binding/transporter-associated domain-like"/>
    <property type="match status" value="1"/>
</dbReference>
<dbReference type="OrthoDB" id="9809290at2"/>
<evidence type="ECO:0000259" key="5">
    <source>
        <dbReference type="PROSITE" id="PS51387"/>
    </source>
</evidence>
<evidence type="ECO:0000313" key="6">
    <source>
        <dbReference type="EMBL" id="PTW62190.1"/>
    </source>
</evidence>
<evidence type="ECO:0000256" key="4">
    <source>
        <dbReference type="ARBA" id="ARBA00022827"/>
    </source>
</evidence>
<dbReference type="InterPro" id="IPR016164">
    <property type="entry name" value="FAD-linked_Oxase-like_C"/>
</dbReference>
<keyword evidence="4" id="KW-0274">FAD</keyword>
<dbReference type="Gene3D" id="3.30.70.2740">
    <property type="match status" value="1"/>
</dbReference>
<evidence type="ECO:0000256" key="1">
    <source>
        <dbReference type="ARBA" id="ARBA00001974"/>
    </source>
</evidence>
<dbReference type="PANTHER" id="PTHR43716:SF2">
    <property type="entry name" value="BLL6224 PROTEIN"/>
    <property type="match status" value="1"/>
</dbReference>
<dbReference type="PANTHER" id="PTHR43716">
    <property type="entry name" value="D-2-HYDROXYGLUTARATE DEHYDROGENASE, MITOCHONDRIAL"/>
    <property type="match status" value="1"/>
</dbReference>
<dbReference type="AlphaFoldDB" id="A0A2T5VEL2"/>
<proteinExistence type="inferred from homology"/>
<dbReference type="FunFam" id="1.10.45.10:FF:000001">
    <property type="entry name" value="D-lactate dehydrogenase mitochondrial"/>
    <property type="match status" value="1"/>
</dbReference>
<dbReference type="Gene3D" id="1.10.45.10">
    <property type="entry name" value="Vanillyl-alcohol Oxidase, Chain A, domain 4"/>
    <property type="match status" value="1"/>
</dbReference>
<dbReference type="Pfam" id="PF01565">
    <property type="entry name" value="FAD_binding_4"/>
    <property type="match status" value="1"/>
</dbReference>
<dbReference type="FunFam" id="3.30.465.10:FF:000001">
    <property type="entry name" value="D-2-hydroxyglutarate dehydrogenase, mitochondrial"/>
    <property type="match status" value="1"/>
</dbReference>
<keyword evidence="7" id="KW-1185">Reference proteome</keyword>
<dbReference type="GO" id="GO:0071949">
    <property type="term" value="F:FAD binding"/>
    <property type="evidence" value="ECO:0007669"/>
    <property type="project" value="InterPro"/>
</dbReference>
<dbReference type="InterPro" id="IPR016169">
    <property type="entry name" value="FAD-bd_PCMH_sub2"/>
</dbReference>
<dbReference type="RefSeq" id="WP_107987792.1">
    <property type="nucleotide sequence ID" value="NZ_QAYG01000001.1"/>
</dbReference>
<dbReference type="Gene3D" id="3.30.465.10">
    <property type="match status" value="1"/>
</dbReference>
<dbReference type="InterPro" id="IPR016171">
    <property type="entry name" value="Vanillyl_alc_oxidase_C-sub2"/>
</dbReference>
<dbReference type="InterPro" id="IPR006094">
    <property type="entry name" value="Oxid_FAD_bind_N"/>
</dbReference>
<gene>
    <name evidence="6" type="ORF">C8N35_101227</name>
</gene>
<dbReference type="Pfam" id="PF02913">
    <property type="entry name" value="FAD-oxidase_C"/>
    <property type="match status" value="1"/>
</dbReference>
<dbReference type="InterPro" id="IPR016167">
    <property type="entry name" value="FAD-bd_PCMH_sub1"/>
</dbReference>
<dbReference type="InterPro" id="IPR004113">
    <property type="entry name" value="FAD-bd_oxidored_4_C"/>
</dbReference>
<accession>A0A2T5VEL2</accession>
<protein>
    <submittedName>
        <fullName evidence="6">4-phosphoerythronate dehydrogenase (FAD-dependent)</fullName>
    </submittedName>
</protein>
<dbReference type="Gene3D" id="3.30.70.2190">
    <property type="match status" value="1"/>
</dbReference>
<evidence type="ECO:0000313" key="7">
    <source>
        <dbReference type="Proteomes" id="UP000244081"/>
    </source>
</evidence>
<evidence type="ECO:0000256" key="2">
    <source>
        <dbReference type="ARBA" id="ARBA00008000"/>
    </source>
</evidence>
<dbReference type="Gene3D" id="3.30.43.10">
    <property type="entry name" value="Uridine Diphospho-n-acetylenolpyruvylglucosamine Reductase, domain 2"/>
    <property type="match status" value="1"/>
</dbReference>
<dbReference type="GO" id="GO:0003824">
    <property type="term" value="F:catalytic activity"/>
    <property type="evidence" value="ECO:0007669"/>
    <property type="project" value="InterPro"/>
</dbReference>
<comment type="caution">
    <text evidence="6">The sequence shown here is derived from an EMBL/GenBank/DDBJ whole genome shotgun (WGS) entry which is preliminary data.</text>
</comment>
<keyword evidence="3" id="KW-0285">Flavoprotein</keyword>
<organism evidence="6 7">
    <name type="scientific">Breoghania corrubedonensis</name>
    <dbReference type="NCBI Taxonomy" id="665038"/>
    <lineage>
        <taxon>Bacteria</taxon>
        <taxon>Pseudomonadati</taxon>
        <taxon>Pseudomonadota</taxon>
        <taxon>Alphaproteobacteria</taxon>
        <taxon>Hyphomicrobiales</taxon>
        <taxon>Stappiaceae</taxon>
        <taxon>Breoghania</taxon>
    </lineage>
</organism>
<reference evidence="6 7" key="1">
    <citation type="submission" date="2018-04" db="EMBL/GenBank/DDBJ databases">
        <title>Genomic Encyclopedia of Archaeal and Bacterial Type Strains, Phase II (KMG-II): from individual species to whole genera.</title>
        <authorList>
            <person name="Goeker M."/>
        </authorList>
    </citation>
    <scope>NUCLEOTIDE SEQUENCE [LARGE SCALE GENOMIC DNA]</scope>
    <source>
        <strain evidence="6 7">DSM 23382</strain>
    </source>
</reference>
<sequence>MTKPLAKPSTDLVARFAAIVGEKNALTKDADTASYLVEPRELYPGKTALVLRPGSTQEVSQILALANAEGIAVVPQGGNTGLVGGQIPDVSGDQIIISLSRMNRIREIDESGNTMTVDAGVVLETIHREAEKIGRIFPLTLGAQGSCEIGGNLSTNAGGTAVLAYGNTRELILGLEVVLPDGRVWEGLRKLRKDNTGYDLKQLFIGAEGTLGIVTAAVLKLFPAPKAQEVAFAGLTDPEGALKLFNMARARAGSMLTGFELMPRIGIEFTLKHLDGARDPLMAPHPWYVLMELSSGSDAEAARALMELIFEDAFEHGLVDDAALAESVAHRESFWRLRHGMSEVQKAEGGSIKHDVSVPVARIPEFLERATKAIEEAIPGCRPCPFGHMGDGNIHYNVSQPVDGDKAAFLARWDEANNIVHAIVDELGGSISAEHGIGIQKRHLLPKVKSDVELDMMRALKATFDPNGIMNPGKML</sequence>
<comment type="cofactor">
    <cofactor evidence="1">
        <name>FAD</name>
        <dbReference type="ChEBI" id="CHEBI:57692"/>
    </cofactor>
</comment>
<name>A0A2T5VEL2_9HYPH</name>
<dbReference type="PROSITE" id="PS51387">
    <property type="entry name" value="FAD_PCMH"/>
    <property type="match status" value="1"/>
</dbReference>
<dbReference type="EMBL" id="QAYG01000001">
    <property type="protein sequence ID" value="PTW62190.1"/>
    <property type="molecule type" value="Genomic_DNA"/>
</dbReference>
<dbReference type="InterPro" id="IPR036318">
    <property type="entry name" value="FAD-bd_PCMH-like_sf"/>
</dbReference>
<comment type="similarity">
    <text evidence="2">Belongs to the FAD-binding oxidoreductase/transferase type 4 family.</text>
</comment>
<dbReference type="GO" id="GO:0022904">
    <property type="term" value="P:respiratory electron transport chain"/>
    <property type="evidence" value="ECO:0007669"/>
    <property type="project" value="TreeGrafter"/>
</dbReference>
<feature type="domain" description="FAD-binding PCMH-type" evidence="5">
    <location>
        <begin position="43"/>
        <end position="224"/>
    </location>
</feature>
<evidence type="ECO:0000256" key="3">
    <source>
        <dbReference type="ARBA" id="ARBA00022630"/>
    </source>
</evidence>